<dbReference type="PROSITE" id="PS50021">
    <property type="entry name" value="CH"/>
    <property type="match status" value="1"/>
</dbReference>
<dbReference type="SUPFAM" id="SSF50729">
    <property type="entry name" value="PH domain-like"/>
    <property type="match status" value="1"/>
</dbReference>
<feature type="region of interest" description="Disordered" evidence="5">
    <location>
        <begin position="794"/>
        <end position="920"/>
    </location>
</feature>
<dbReference type="Pfam" id="PF00018">
    <property type="entry name" value="SH3_1"/>
    <property type="match status" value="1"/>
</dbReference>
<feature type="compositionally biased region" description="Polar residues" evidence="5">
    <location>
        <begin position="647"/>
        <end position="656"/>
    </location>
</feature>
<reference evidence="10" key="1">
    <citation type="submission" date="2013-11" db="EMBL/GenBank/DDBJ databases">
        <title>Genome sequence of the fusiform rust pathogen reveals effectors for host alternation and coevolution with pine.</title>
        <authorList>
            <consortium name="DOE Joint Genome Institute"/>
            <person name="Smith K."/>
            <person name="Pendleton A."/>
            <person name="Kubisiak T."/>
            <person name="Anderson C."/>
            <person name="Salamov A."/>
            <person name="Aerts A."/>
            <person name="Riley R."/>
            <person name="Clum A."/>
            <person name="Lindquist E."/>
            <person name="Ence D."/>
            <person name="Campbell M."/>
            <person name="Kronenberg Z."/>
            <person name="Feau N."/>
            <person name="Dhillon B."/>
            <person name="Hamelin R."/>
            <person name="Burleigh J."/>
            <person name="Smith J."/>
            <person name="Yandell M."/>
            <person name="Nelson C."/>
            <person name="Grigoriev I."/>
            <person name="Davis J."/>
        </authorList>
    </citation>
    <scope>NUCLEOTIDE SEQUENCE</scope>
    <source>
        <strain evidence="10">G11</strain>
    </source>
</reference>
<feature type="compositionally biased region" description="Basic and acidic residues" evidence="5">
    <location>
        <begin position="848"/>
        <end position="857"/>
    </location>
</feature>
<feature type="domain" description="Calponin-homology (CH)" evidence="8">
    <location>
        <begin position="1182"/>
        <end position="1293"/>
    </location>
</feature>
<comment type="caution">
    <text evidence="10">The sequence shown here is derived from an EMBL/GenBank/DDBJ whole genome shotgun (WGS) entry which is preliminary data.</text>
</comment>
<dbReference type="Gene3D" id="2.30.29.30">
    <property type="entry name" value="Pleckstrin-homology domain (PH domain)/Phosphotyrosine-binding domain (PTB)"/>
    <property type="match status" value="1"/>
</dbReference>
<dbReference type="PROSITE" id="PS50105">
    <property type="entry name" value="SAM_DOMAIN"/>
    <property type="match status" value="1"/>
</dbReference>
<dbReference type="PANTHER" id="PTHR22902">
    <property type="entry name" value="SESQUIPEDALIAN"/>
    <property type="match status" value="1"/>
</dbReference>
<dbReference type="InterPro" id="IPR036028">
    <property type="entry name" value="SH3-like_dom_sf"/>
</dbReference>
<evidence type="ECO:0000259" key="6">
    <source>
        <dbReference type="PROSITE" id="PS50002"/>
    </source>
</evidence>
<name>A0A9P6NKQ1_9BASI</name>
<feature type="compositionally biased region" description="Low complexity" evidence="5">
    <location>
        <begin position="291"/>
        <end position="309"/>
    </location>
</feature>
<feature type="compositionally biased region" description="Acidic residues" evidence="5">
    <location>
        <begin position="201"/>
        <end position="214"/>
    </location>
</feature>
<dbReference type="InterPro" id="IPR001715">
    <property type="entry name" value="CH_dom"/>
</dbReference>
<evidence type="ECO:0000256" key="2">
    <source>
        <dbReference type="ARBA" id="ARBA00022553"/>
    </source>
</evidence>
<dbReference type="Pfam" id="PF07647">
    <property type="entry name" value="SAM_2"/>
    <property type="match status" value="1"/>
</dbReference>
<proteinExistence type="predicted"/>
<dbReference type="InterPro" id="IPR011993">
    <property type="entry name" value="PH-like_dom_sf"/>
</dbReference>
<dbReference type="GO" id="GO:0005085">
    <property type="term" value="F:guanyl-nucleotide exchange factor activity"/>
    <property type="evidence" value="ECO:0007669"/>
    <property type="project" value="UniProtKB-KW"/>
</dbReference>
<dbReference type="CDD" id="cd09535">
    <property type="entry name" value="SAM_BOI-like_fungal"/>
    <property type="match status" value="1"/>
</dbReference>
<dbReference type="GO" id="GO:0007032">
    <property type="term" value="P:endosome organization"/>
    <property type="evidence" value="ECO:0007669"/>
    <property type="project" value="TreeGrafter"/>
</dbReference>
<feature type="compositionally biased region" description="Basic and acidic residues" evidence="5">
    <location>
        <begin position="123"/>
        <end position="144"/>
    </location>
</feature>
<dbReference type="GO" id="GO:0001881">
    <property type="term" value="P:receptor recycling"/>
    <property type="evidence" value="ECO:0007669"/>
    <property type="project" value="TreeGrafter"/>
</dbReference>
<dbReference type="InterPro" id="IPR001660">
    <property type="entry name" value="SAM"/>
</dbReference>
<dbReference type="Gene3D" id="2.30.30.40">
    <property type="entry name" value="SH3 Domains"/>
    <property type="match status" value="1"/>
</dbReference>
<feature type="compositionally biased region" description="Polar residues" evidence="5">
    <location>
        <begin position="820"/>
        <end position="836"/>
    </location>
</feature>
<feature type="compositionally biased region" description="Low complexity" evidence="5">
    <location>
        <begin position="180"/>
        <end position="200"/>
    </location>
</feature>
<dbReference type="Pfam" id="PF00307">
    <property type="entry name" value="CH"/>
    <property type="match status" value="1"/>
</dbReference>
<dbReference type="GO" id="GO:0005829">
    <property type="term" value="C:cytosol"/>
    <property type="evidence" value="ECO:0007669"/>
    <property type="project" value="GOC"/>
</dbReference>
<dbReference type="InterPro" id="IPR013761">
    <property type="entry name" value="SAM/pointed_sf"/>
</dbReference>
<dbReference type="EMBL" id="MU167233">
    <property type="protein sequence ID" value="KAG0148811.1"/>
    <property type="molecule type" value="Genomic_DNA"/>
</dbReference>
<feature type="compositionally biased region" description="Polar residues" evidence="5">
    <location>
        <begin position="623"/>
        <end position="635"/>
    </location>
</feature>
<dbReference type="SMART" id="SM00233">
    <property type="entry name" value="PH"/>
    <property type="match status" value="1"/>
</dbReference>
<dbReference type="SUPFAM" id="SSF47576">
    <property type="entry name" value="Calponin-homology domain, CH-domain"/>
    <property type="match status" value="1"/>
</dbReference>
<gene>
    <name evidence="10" type="ORF">CROQUDRAFT_40729</name>
</gene>
<feature type="region of interest" description="Disordered" evidence="5">
    <location>
        <begin position="623"/>
        <end position="684"/>
    </location>
</feature>
<accession>A0A9P6NKQ1</accession>
<keyword evidence="1 4" id="KW-0728">SH3 domain</keyword>
<evidence type="ECO:0000259" key="7">
    <source>
        <dbReference type="PROSITE" id="PS50003"/>
    </source>
</evidence>
<feature type="region of interest" description="Disordered" evidence="5">
    <location>
        <begin position="177"/>
        <end position="273"/>
    </location>
</feature>
<feature type="region of interest" description="Disordered" evidence="5">
    <location>
        <begin position="740"/>
        <end position="761"/>
    </location>
</feature>
<keyword evidence="11" id="KW-1185">Reference proteome</keyword>
<dbReference type="SUPFAM" id="SSF50044">
    <property type="entry name" value="SH3-domain"/>
    <property type="match status" value="1"/>
</dbReference>
<feature type="region of interest" description="Disordered" evidence="5">
    <location>
        <begin position="937"/>
        <end position="969"/>
    </location>
</feature>
<dbReference type="GO" id="GO:0042147">
    <property type="term" value="P:retrograde transport, endosome to Golgi"/>
    <property type="evidence" value="ECO:0007669"/>
    <property type="project" value="TreeGrafter"/>
</dbReference>
<evidence type="ECO:0008006" key="12">
    <source>
        <dbReference type="Google" id="ProtNLM"/>
    </source>
</evidence>
<keyword evidence="3" id="KW-0344">Guanine-nucleotide releasing factor</keyword>
<feature type="region of interest" description="Disordered" evidence="5">
    <location>
        <begin position="362"/>
        <end position="381"/>
    </location>
</feature>
<evidence type="ECO:0000313" key="11">
    <source>
        <dbReference type="Proteomes" id="UP000886653"/>
    </source>
</evidence>
<dbReference type="GO" id="GO:0005769">
    <property type="term" value="C:early endosome"/>
    <property type="evidence" value="ECO:0007669"/>
    <property type="project" value="TreeGrafter"/>
</dbReference>
<feature type="compositionally biased region" description="Polar residues" evidence="5">
    <location>
        <begin position="451"/>
        <end position="471"/>
    </location>
</feature>
<keyword evidence="2" id="KW-0597">Phosphoprotein</keyword>
<dbReference type="Pfam" id="PF00169">
    <property type="entry name" value="PH"/>
    <property type="match status" value="1"/>
</dbReference>
<feature type="domain" description="PH" evidence="7">
    <location>
        <begin position="975"/>
        <end position="1071"/>
    </location>
</feature>
<dbReference type="CDD" id="cd13316">
    <property type="entry name" value="PH_Boi"/>
    <property type="match status" value="1"/>
</dbReference>
<dbReference type="InterPro" id="IPR036872">
    <property type="entry name" value="CH_dom_sf"/>
</dbReference>
<dbReference type="SUPFAM" id="SSF47769">
    <property type="entry name" value="SAM/Pointed domain"/>
    <property type="match status" value="1"/>
</dbReference>
<evidence type="ECO:0000256" key="1">
    <source>
        <dbReference type="ARBA" id="ARBA00022443"/>
    </source>
</evidence>
<dbReference type="OrthoDB" id="2504759at2759"/>
<dbReference type="PANTHER" id="PTHR22902:SF27">
    <property type="entry name" value="PLECKSTRIN HOMOLOGY DOMAIN-CONTAINING FAMILY A MEMBER 3"/>
    <property type="match status" value="1"/>
</dbReference>
<dbReference type="SMART" id="SM00454">
    <property type="entry name" value="SAM"/>
    <property type="match status" value="1"/>
</dbReference>
<feature type="compositionally biased region" description="Low complexity" evidence="5">
    <location>
        <begin position="490"/>
        <end position="511"/>
    </location>
</feature>
<evidence type="ECO:0000259" key="8">
    <source>
        <dbReference type="PROSITE" id="PS50021"/>
    </source>
</evidence>
<dbReference type="InterPro" id="IPR045188">
    <property type="entry name" value="Boi1/Boi2-like"/>
</dbReference>
<sequence length="1303" mass="141844">MEPPLRPIILATVYAIHDFQAENPDELSFAAGEPIAVTEKDDQYGDGWWQGRNLKGAYGLFPQAYTSPHPTLPPLLTSEGQPTMNETLSEVQNAIDQLHHPPSSSTSLATGLPTEKSASPQHTRTEHTDQSEDDDERSRSDHPTWDSNGGAAKARAALAEKAKADALAHQLVMERLKSASQEQQLHSSPHSPSSSHVSIPELEEMDLSEESGDDDEHRHHSKSPQHPWNQVVVGTDVTSPSSVPLTHNQRPSQIGSQSTQRPSSQDEQESSNFASGPFSAAAIALGLTHTPSSPAKGLPSSSSTTNSNNRIQSMSHQTHKAKQGSSSSILSDITSFATRDLGATSPPIASTLRMSRESFQLAHQRQLHHNGDHSRTDSPSFSATVESALQGRAGSNQDTTPTPNPNPTFSALRSPATDPTSPDSIQEHLISPNNLMPGSLDTVGPFHQRQRSASSADSGIFVRQQTASPLTPHSPLGSALPVTSNNVHTSNSTADSSSAQGSRSRSSSRLAAVEDQLTSPATSTFPSVSGKHQAAGSLSSLGPNGFAFKPISSDPTEWTVADVVEWGKTKGLDEFTISKFSEHEITGDVLLELDVNSLKEIDLIAFGRRVKVTKAIDELRKTGQTQKLGSSSPSPHQDAVQVHSPIDSHTPNSISSTHRRSESASHSNRGPRAPVTPDLAAPSHRSIGSDLLELSDLEGEFNKGGQSLHHSRRKSSLTGLVNEVKKHTGISFVGLNRKSEADSDSIHGDVPSSSRQHAKRQVSRVICQEIILMPLHSERTAEKEELHDAFHFNSPFSHEVEPSNTKKAGKRQQAPKRPGTANSILSRNPFSSSSAAESMVDQPPSPERSTRSGEMKSRTSFLGNIRGGRKPPPQLSSSAQSSYVPSASSPFPAGNGENASSSQGRRGLFTFGHHPQGQVQHQLQASSPLQEIKSHTISSPSPLMEKETNSKEPAISLTVPKGSGQPKSALERIGTPDHVGWMRKKGEKYPTWKMRYFILKNANLYYLKSENEARIKGLIKLPGYKVVMDDDVNPGRYGFKIIHDNGSTHAFSADDSKLLRDWMKAMMKATIDRDWLAPVISSCNIPTMPIGQAQKMFPPPRPPSPASRARLQKARLAANQELLMQKDPSVLMNMQRIAAGQRPIATPPSSPPHSLLRPTRSIHRKKIVSLHSPPDSATFKPTQQEQILLNWINSNLPRDCPRKAEDFSASIRSGLIVVRLVESLTGSRSGLVDEAFEVKRGDDMFNDVDIYFNVFDYLNQQRIPLEGYALNDMISADPMKNKEFLGRIYGHFNRSKNFVLAQI</sequence>
<evidence type="ECO:0000256" key="3">
    <source>
        <dbReference type="ARBA" id="ARBA00022658"/>
    </source>
</evidence>
<evidence type="ECO:0000259" key="9">
    <source>
        <dbReference type="PROSITE" id="PS50105"/>
    </source>
</evidence>
<feature type="domain" description="SH3" evidence="6">
    <location>
        <begin position="8"/>
        <end position="71"/>
    </location>
</feature>
<evidence type="ECO:0000256" key="5">
    <source>
        <dbReference type="SAM" id="MobiDB-lite"/>
    </source>
</evidence>
<protein>
    <recommendedName>
        <fullName evidence="12">Polar growth protein</fullName>
    </recommendedName>
</protein>
<dbReference type="GO" id="GO:0005802">
    <property type="term" value="C:trans-Golgi network"/>
    <property type="evidence" value="ECO:0007669"/>
    <property type="project" value="TreeGrafter"/>
</dbReference>
<feature type="region of interest" description="Disordered" evidence="5">
    <location>
        <begin position="391"/>
        <end position="536"/>
    </location>
</feature>
<feature type="compositionally biased region" description="Polar residues" evidence="5">
    <location>
        <begin position="236"/>
        <end position="273"/>
    </location>
</feature>
<feature type="region of interest" description="Disordered" evidence="5">
    <location>
        <begin position="289"/>
        <end position="327"/>
    </location>
</feature>
<dbReference type="GO" id="GO:0055037">
    <property type="term" value="C:recycling endosome"/>
    <property type="evidence" value="ECO:0007669"/>
    <property type="project" value="TreeGrafter"/>
</dbReference>
<dbReference type="Proteomes" id="UP000886653">
    <property type="component" value="Unassembled WGS sequence"/>
</dbReference>
<organism evidence="10 11">
    <name type="scientific">Cronartium quercuum f. sp. fusiforme G11</name>
    <dbReference type="NCBI Taxonomy" id="708437"/>
    <lineage>
        <taxon>Eukaryota</taxon>
        <taxon>Fungi</taxon>
        <taxon>Dikarya</taxon>
        <taxon>Basidiomycota</taxon>
        <taxon>Pucciniomycotina</taxon>
        <taxon>Pucciniomycetes</taxon>
        <taxon>Pucciniales</taxon>
        <taxon>Coleosporiaceae</taxon>
        <taxon>Cronartium</taxon>
    </lineage>
</organism>
<dbReference type="Gene3D" id="1.10.418.10">
    <property type="entry name" value="Calponin-like domain"/>
    <property type="match status" value="1"/>
</dbReference>
<dbReference type="SMART" id="SM00326">
    <property type="entry name" value="SH3"/>
    <property type="match status" value="1"/>
</dbReference>
<dbReference type="PROSITE" id="PS50003">
    <property type="entry name" value="PH_DOMAIN"/>
    <property type="match status" value="1"/>
</dbReference>
<feature type="region of interest" description="Disordered" evidence="5">
    <location>
        <begin position="98"/>
        <end position="157"/>
    </location>
</feature>
<dbReference type="PROSITE" id="PS50002">
    <property type="entry name" value="SH3"/>
    <property type="match status" value="1"/>
</dbReference>
<dbReference type="InterPro" id="IPR001452">
    <property type="entry name" value="SH3_domain"/>
</dbReference>
<feature type="domain" description="SAM" evidence="9">
    <location>
        <begin position="558"/>
        <end position="622"/>
    </location>
</feature>
<evidence type="ECO:0000256" key="4">
    <source>
        <dbReference type="PROSITE-ProRule" id="PRU00192"/>
    </source>
</evidence>
<dbReference type="InterPro" id="IPR001849">
    <property type="entry name" value="PH_domain"/>
</dbReference>
<feature type="compositionally biased region" description="Low complexity" evidence="5">
    <location>
        <begin position="875"/>
        <end position="893"/>
    </location>
</feature>
<feature type="compositionally biased region" description="Polar residues" evidence="5">
    <location>
        <begin position="516"/>
        <end position="527"/>
    </location>
</feature>
<evidence type="ECO:0000313" key="10">
    <source>
        <dbReference type="EMBL" id="KAG0148811.1"/>
    </source>
</evidence>
<dbReference type="Gene3D" id="1.10.150.50">
    <property type="entry name" value="Transcription Factor, Ets-1"/>
    <property type="match status" value="1"/>
</dbReference>